<dbReference type="AlphaFoldDB" id="A0A4Y2E0U4"/>
<protein>
    <submittedName>
        <fullName evidence="1">Uncharacterized protein</fullName>
    </submittedName>
</protein>
<evidence type="ECO:0000313" key="2">
    <source>
        <dbReference type="Proteomes" id="UP000499080"/>
    </source>
</evidence>
<keyword evidence="2" id="KW-1185">Reference proteome</keyword>
<accession>A0A4Y2E0U4</accession>
<name>A0A4Y2E0U4_ARAVE</name>
<dbReference type="Proteomes" id="UP000499080">
    <property type="component" value="Unassembled WGS sequence"/>
</dbReference>
<comment type="caution">
    <text evidence="1">The sequence shown here is derived from an EMBL/GenBank/DDBJ whole genome shotgun (WGS) entry which is preliminary data.</text>
</comment>
<dbReference type="EMBL" id="BGPR01000481">
    <property type="protein sequence ID" value="GBM22571.1"/>
    <property type="molecule type" value="Genomic_DNA"/>
</dbReference>
<organism evidence="1 2">
    <name type="scientific">Araneus ventricosus</name>
    <name type="common">Orbweaver spider</name>
    <name type="synonym">Epeira ventricosa</name>
    <dbReference type="NCBI Taxonomy" id="182803"/>
    <lineage>
        <taxon>Eukaryota</taxon>
        <taxon>Metazoa</taxon>
        <taxon>Ecdysozoa</taxon>
        <taxon>Arthropoda</taxon>
        <taxon>Chelicerata</taxon>
        <taxon>Arachnida</taxon>
        <taxon>Araneae</taxon>
        <taxon>Araneomorphae</taxon>
        <taxon>Entelegynae</taxon>
        <taxon>Araneoidea</taxon>
        <taxon>Araneidae</taxon>
        <taxon>Araneus</taxon>
    </lineage>
</organism>
<evidence type="ECO:0000313" key="1">
    <source>
        <dbReference type="EMBL" id="GBM22571.1"/>
    </source>
</evidence>
<gene>
    <name evidence="1" type="ORF">AVEN_183995_1</name>
</gene>
<reference evidence="1 2" key="1">
    <citation type="journal article" date="2019" name="Sci. Rep.">
        <title>Orb-weaving spider Araneus ventricosus genome elucidates the spidroin gene catalogue.</title>
        <authorList>
            <person name="Kono N."/>
            <person name="Nakamura H."/>
            <person name="Ohtoshi R."/>
            <person name="Moran D.A.P."/>
            <person name="Shinohara A."/>
            <person name="Yoshida Y."/>
            <person name="Fujiwara M."/>
            <person name="Mori M."/>
            <person name="Tomita M."/>
            <person name="Arakawa K."/>
        </authorList>
    </citation>
    <scope>NUCLEOTIDE SEQUENCE [LARGE SCALE GENOMIC DNA]</scope>
</reference>
<proteinExistence type="predicted"/>
<sequence>MLVCRQPLNGDSITRTRSLLGTLGGSSPNRCNPNFTEPENYFLVVMQSLKTMIIFLLMYGIKKVCKDQQLVVPELQKSSMSFSFGSLCFKDSFQFPQALP</sequence>